<name>A0A9P8VIB5_9PEZI</name>
<accession>A0A9P8VIB5</accession>
<dbReference type="EMBL" id="JAGSXJ010000004">
    <property type="protein sequence ID" value="KAH6692677.1"/>
    <property type="molecule type" value="Genomic_DNA"/>
</dbReference>
<dbReference type="AlphaFoldDB" id="A0A9P8VIB5"/>
<reference evidence="2" key="1">
    <citation type="journal article" date="2021" name="Nat. Commun.">
        <title>Genetic determinants of endophytism in the Arabidopsis root mycobiome.</title>
        <authorList>
            <person name="Mesny F."/>
            <person name="Miyauchi S."/>
            <person name="Thiergart T."/>
            <person name="Pickel B."/>
            <person name="Atanasova L."/>
            <person name="Karlsson M."/>
            <person name="Huettel B."/>
            <person name="Barry K.W."/>
            <person name="Haridas S."/>
            <person name="Chen C."/>
            <person name="Bauer D."/>
            <person name="Andreopoulos W."/>
            <person name="Pangilinan J."/>
            <person name="LaButti K."/>
            <person name="Riley R."/>
            <person name="Lipzen A."/>
            <person name="Clum A."/>
            <person name="Drula E."/>
            <person name="Henrissat B."/>
            <person name="Kohler A."/>
            <person name="Grigoriev I.V."/>
            <person name="Martin F.M."/>
            <person name="Hacquard S."/>
        </authorList>
    </citation>
    <scope>NUCLEOTIDE SEQUENCE</scope>
    <source>
        <strain evidence="2">MPI-SDFR-AT-0117</strain>
    </source>
</reference>
<feature type="compositionally biased region" description="Polar residues" evidence="1">
    <location>
        <begin position="33"/>
        <end position="46"/>
    </location>
</feature>
<sequence length="198" mass="20880">MASMSQVQCCSSHELGDMANALSTTAIGNFQAPSIDPSSVGSAENGTTGGQIPDTSVSGTQTASVARWWLGVGNLGILLWEMWHGPPSSGTSPTALGSFDRITTNFSAWLSCTSRDGQNAKPVSWGKVMAFAACVATIVTVWPTHQSAAEASKALALSLWTATKDYYEFCEGHEWMPPNCDSVRDVPPDPLPVLEPGT</sequence>
<protein>
    <submittedName>
        <fullName evidence="2">Uncharacterized protein</fullName>
    </submittedName>
</protein>
<organism evidence="2 3">
    <name type="scientific">Plectosphaerella plurivora</name>
    <dbReference type="NCBI Taxonomy" id="936078"/>
    <lineage>
        <taxon>Eukaryota</taxon>
        <taxon>Fungi</taxon>
        <taxon>Dikarya</taxon>
        <taxon>Ascomycota</taxon>
        <taxon>Pezizomycotina</taxon>
        <taxon>Sordariomycetes</taxon>
        <taxon>Hypocreomycetidae</taxon>
        <taxon>Glomerellales</taxon>
        <taxon>Plectosphaerellaceae</taxon>
        <taxon>Plectosphaerella</taxon>
    </lineage>
</organism>
<evidence type="ECO:0000256" key="1">
    <source>
        <dbReference type="SAM" id="MobiDB-lite"/>
    </source>
</evidence>
<feature type="region of interest" description="Disordered" evidence="1">
    <location>
        <begin position="33"/>
        <end position="59"/>
    </location>
</feature>
<dbReference type="Proteomes" id="UP000770015">
    <property type="component" value="Unassembled WGS sequence"/>
</dbReference>
<comment type="caution">
    <text evidence="2">The sequence shown here is derived from an EMBL/GenBank/DDBJ whole genome shotgun (WGS) entry which is preliminary data.</text>
</comment>
<gene>
    <name evidence="2" type="ORF">F5X68DRAFT_201386</name>
</gene>
<evidence type="ECO:0000313" key="2">
    <source>
        <dbReference type="EMBL" id="KAH6692677.1"/>
    </source>
</evidence>
<proteinExistence type="predicted"/>
<evidence type="ECO:0000313" key="3">
    <source>
        <dbReference type="Proteomes" id="UP000770015"/>
    </source>
</evidence>
<keyword evidence="3" id="KW-1185">Reference proteome</keyword>
<dbReference type="OrthoDB" id="194358at2759"/>